<dbReference type="EMBL" id="VNKQ01000005">
    <property type="protein sequence ID" value="KAG0650933.1"/>
    <property type="molecule type" value="Genomic_DNA"/>
</dbReference>
<evidence type="ECO:0000313" key="3">
    <source>
        <dbReference type="Proteomes" id="UP000785200"/>
    </source>
</evidence>
<proteinExistence type="predicted"/>
<gene>
    <name evidence="2" type="ORF">D0Z07_2231</name>
</gene>
<dbReference type="Pfam" id="PF06985">
    <property type="entry name" value="HET"/>
    <property type="match status" value="1"/>
</dbReference>
<feature type="domain" description="Heterokaryon incompatibility" evidence="1">
    <location>
        <begin position="55"/>
        <end position="206"/>
    </location>
</feature>
<dbReference type="PANTHER" id="PTHR33112:SF12">
    <property type="entry name" value="HETEROKARYON INCOMPATIBILITY DOMAIN-CONTAINING PROTEIN"/>
    <property type="match status" value="1"/>
</dbReference>
<evidence type="ECO:0000259" key="1">
    <source>
        <dbReference type="Pfam" id="PF06985"/>
    </source>
</evidence>
<name>A0A9P6VMV7_9HELO</name>
<dbReference type="Proteomes" id="UP000785200">
    <property type="component" value="Unassembled WGS sequence"/>
</dbReference>
<evidence type="ECO:0000313" key="2">
    <source>
        <dbReference type="EMBL" id="KAG0650933.1"/>
    </source>
</evidence>
<dbReference type="AlphaFoldDB" id="A0A9P6VMV7"/>
<dbReference type="OrthoDB" id="5428863at2759"/>
<sequence>MDLHLVRYWLDSCMGSGDEIRHTDCKPQSTAMGVPSLLIEIASKSIITASPQSKYAALSYVWGSADIPQLHHKDLVRGDHGWSLQDVWERVPQTIKDAILLCEMLSLPFLWVDALCIDEFLRDSFSNGSTELAEQMSVIYGGAQLTIVAAAGDNSWAGLAGVRNGSRSVLQKSVQVEGMTLASVQPSPRDAMRASTWNRRAWTFQEGFLSNRLLIFTENQILWNCNSAQFCEDICWEDEPGDVDQSWDNRASSREFLAVKRDLYTVSFPEYDFFRTYTTLVKDYTARKLTYQQDALDAFGGVVASLRATLETTFFYGIPIRFFEQCLLFDTGCFMPEARRMCFPTWSWVEWNQQILELESIRFTNWHGTRRNMEWSLEDFKTLVNWYRFDDHQDEGGHKFRLIEGIARYGTTERTEPALVRFCHLPESLNPSHVLLFEASTARLRVHSTSFNESHPSLSKRFTVHLTGSPASENSYATSIGSLMLDPKWRKDNSQLVEFEFVAIAKETREVIELRFDDAREDETKEIMHTLMITTDSRGISQRLQVFSLDEADWIKAEPQQRTVYLI</sequence>
<reference evidence="2" key="1">
    <citation type="submission" date="2019-07" db="EMBL/GenBank/DDBJ databases">
        <title>Hyphodiscus hymeniophilus genome sequencing and assembly.</title>
        <authorList>
            <person name="Kramer G."/>
            <person name="Nodwell J."/>
        </authorList>
    </citation>
    <scope>NUCLEOTIDE SEQUENCE</scope>
    <source>
        <strain evidence="2">ATCC 34498</strain>
    </source>
</reference>
<dbReference type="PANTHER" id="PTHR33112">
    <property type="entry name" value="DOMAIN PROTEIN, PUTATIVE-RELATED"/>
    <property type="match status" value="1"/>
</dbReference>
<comment type="caution">
    <text evidence="2">The sequence shown here is derived from an EMBL/GenBank/DDBJ whole genome shotgun (WGS) entry which is preliminary data.</text>
</comment>
<organism evidence="2 3">
    <name type="scientific">Hyphodiscus hymeniophilus</name>
    <dbReference type="NCBI Taxonomy" id="353542"/>
    <lineage>
        <taxon>Eukaryota</taxon>
        <taxon>Fungi</taxon>
        <taxon>Dikarya</taxon>
        <taxon>Ascomycota</taxon>
        <taxon>Pezizomycotina</taxon>
        <taxon>Leotiomycetes</taxon>
        <taxon>Helotiales</taxon>
        <taxon>Hyphodiscaceae</taxon>
        <taxon>Hyphodiscus</taxon>
    </lineage>
</organism>
<keyword evidence="3" id="KW-1185">Reference proteome</keyword>
<accession>A0A9P6VMV7</accession>
<protein>
    <recommendedName>
        <fullName evidence="1">Heterokaryon incompatibility domain-containing protein</fullName>
    </recommendedName>
</protein>
<dbReference type="InterPro" id="IPR010730">
    <property type="entry name" value="HET"/>
</dbReference>